<name>A0A4C1U497_EUMVA</name>
<reference evidence="2 3" key="1">
    <citation type="journal article" date="2019" name="Commun. Biol.">
        <title>The bagworm genome reveals a unique fibroin gene that provides high tensile strength.</title>
        <authorList>
            <person name="Kono N."/>
            <person name="Nakamura H."/>
            <person name="Ohtoshi R."/>
            <person name="Tomita M."/>
            <person name="Numata K."/>
            <person name="Arakawa K."/>
        </authorList>
    </citation>
    <scope>NUCLEOTIDE SEQUENCE [LARGE SCALE GENOMIC DNA]</scope>
</reference>
<evidence type="ECO:0000313" key="2">
    <source>
        <dbReference type="EMBL" id="GBP21119.1"/>
    </source>
</evidence>
<evidence type="ECO:0000313" key="3">
    <source>
        <dbReference type="Proteomes" id="UP000299102"/>
    </source>
</evidence>
<gene>
    <name evidence="2" type="ORF">EVAR_11150_1</name>
</gene>
<dbReference type="Proteomes" id="UP000299102">
    <property type="component" value="Unassembled WGS sequence"/>
</dbReference>
<comment type="caution">
    <text evidence="2">The sequence shown here is derived from an EMBL/GenBank/DDBJ whole genome shotgun (WGS) entry which is preliminary data.</text>
</comment>
<organism evidence="2 3">
    <name type="scientific">Eumeta variegata</name>
    <name type="common">Bagworm moth</name>
    <name type="synonym">Eumeta japonica</name>
    <dbReference type="NCBI Taxonomy" id="151549"/>
    <lineage>
        <taxon>Eukaryota</taxon>
        <taxon>Metazoa</taxon>
        <taxon>Ecdysozoa</taxon>
        <taxon>Arthropoda</taxon>
        <taxon>Hexapoda</taxon>
        <taxon>Insecta</taxon>
        <taxon>Pterygota</taxon>
        <taxon>Neoptera</taxon>
        <taxon>Endopterygota</taxon>
        <taxon>Lepidoptera</taxon>
        <taxon>Glossata</taxon>
        <taxon>Ditrysia</taxon>
        <taxon>Tineoidea</taxon>
        <taxon>Psychidae</taxon>
        <taxon>Oiketicinae</taxon>
        <taxon>Eumeta</taxon>
    </lineage>
</organism>
<protein>
    <recommendedName>
        <fullName evidence="4">Secreted protein</fullName>
    </recommendedName>
</protein>
<dbReference type="AlphaFoldDB" id="A0A4C1U497"/>
<sequence length="86" mass="9259">MWRNGSSKRWYGSVCFALDLAGALPCPPIHCISPASLSLRINIVSGDRRSTASGIYSVSTTDRLSIGRTGKGMRTPTTQISRCTIV</sequence>
<feature type="chain" id="PRO_5020029547" description="Secreted protein" evidence="1">
    <location>
        <begin position="24"/>
        <end position="86"/>
    </location>
</feature>
<evidence type="ECO:0000256" key="1">
    <source>
        <dbReference type="SAM" id="SignalP"/>
    </source>
</evidence>
<evidence type="ECO:0008006" key="4">
    <source>
        <dbReference type="Google" id="ProtNLM"/>
    </source>
</evidence>
<accession>A0A4C1U497</accession>
<proteinExistence type="predicted"/>
<feature type="signal peptide" evidence="1">
    <location>
        <begin position="1"/>
        <end position="23"/>
    </location>
</feature>
<dbReference type="EMBL" id="BGZK01000125">
    <property type="protein sequence ID" value="GBP21119.1"/>
    <property type="molecule type" value="Genomic_DNA"/>
</dbReference>
<keyword evidence="1" id="KW-0732">Signal</keyword>
<keyword evidence="3" id="KW-1185">Reference proteome</keyword>